<protein>
    <recommendedName>
        <fullName evidence="3">Glucokinase</fullName>
        <ecNumber evidence="3">2.7.1.2</ecNumber>
    </recommendedName>
    <alternativeName>
        <fullName evidence="3">Glucose kinase</fullName>
    </alternativeName>
</protein>
<evidence type="ECO:0000256" key="1">
    <source>
        <dbReference type="ARBA" id="ARBA00022679"/>
    </source>
</evidence>
<organism evidence="5 6">
    <name type="scientific">Marinobacter oulmenensis</name>
    <dbReference type="NCBI Taxonomy" id="643747"/>
    <lineage>
        <taxon>Bacteria</taxon>
        <taxon>Pseudomonadati</taxon>
        <taxon>Pseudomonadota</taxon>
        <taxon>Gammaproteobacteria</taxon>
        <taxon>Pseudomonadales</taxon>
        <taxon>Marinobacteraceae</taxon>
        <taxon>Marinobacter</taxon>
    </lineage>
</organism>
<dbReference type="PANTHER" id="PTHR47690:SF1">
    <property type="entry name" value="GLUCOKINASE"/>
    <property type="match status" value="1"/>
</dbReference>
<dbReference type="CDD" id="cd24008">
    <property type="entry name" value="ASKHA_NBD_GLK"/>
    <property type="match status" value="1"/>
</dbReference>
<feature type="binding site" evidence="3">
    <location>
        <begin position="10"/>
        <end position="15"/>
    </location>
    <ligand>
        <name>ATP</name>
        <dbReference type="ChEBI" id="CHEBI:30616"/>
    </ligand>
</feature>
<dbReference type="EMBL" id="JACHFE010000008">
    <property type="protein sequence ID" value="MBB5322408.1"/>
    <property type="molecule type" value="Genomic_DNA"/>
</dbReference>
<dbReference type="InterPro" id="IPR003836">
    <property type="entry name" value="Glucokinase"/>
</dbReference>
<dbReference type="EC" id="2.7.1.2" evidence="3"/>
<reference evidence="5 6" key="1">
    <citation type="submission" date="2020-08" db="EMBL/GenBank/DDBJ databases">
        <title>Genomic Encyclopedia of Type Strains, Phase IV (KMG-IV): sequencing the most valuable type-strain genomes for metagenomic binning, comparative biology and taxonomic classification.</title>
        <authorList>
            <person name="Goeker M."/>
        </authorList>
    </citation>
    <scope>NUCLEOTIDE SEQUENCE [LARGE SCALE GENOMIC DNA]</scope>
    <source>
        <strain evidence="5 6">DSM 22359</strain>
    </source>
</reference>
<evidence type="ECO:0000256" key="4">
    <source>
        <dbReference type="RuleBase" id="RU004046"/>
    </source>
</evidence>
<sequence>MTAGNWSLVGDIGGTNARFALVQAGDSRLHCPLSLATTDYETVEQALDVYLDEAGRPWIDAACLAVAGPVRLREARLTNGQWAFSIPQLKQAFGWSRLDVINDYHAMALGVLQVPDSGLVAVAEGQRGLAPRLVMGPGTGLGMAALIPSDGGWLPLVTEGGHVDFPVVTGTEVEILRILQRRFGRVSVERILSGEGLLALYRAHADIRGVTAVLQAPELITAAASAGDGLAVTALMHFCELLGRTAGNAVLTLGAFGGVYLTGGIVTRFPEFLIRSPFAKGFTDKGRMAMLLRETPVHIVMEPQTGLMGAAKALEATS</sequence>
<comment type="subcellular location">
    <subcellularLocation>
        <location evidence="3">Cytoplasm</location>
    </subcellularLocation>
</comment>
<keyword evidence="3" id="KW-0963">Cytoplasm</keyword>
<dbReference type="GO" id="GO:0005536">
    <property type="term" value="F:D-glucose binding"/>
    <property type="evidence" value="ECO:0007669"/>
    <property type="project" value="InterPro"/>
</dbReference>
<evidence type="ECO:0000313" key="6">
    <source>
        <dbReference type="Proteomes" id="UP000591735"/>
    </source>
</evidence>
<dbReference type="GO" id="GO:0004340">
    <property type="term" value="F:glucokinase activity"/>
    <property type="evidence" value="ECO:0007669"/>
    <property type="project" value="UniProtKB-UniRule"/>
</dbReference>
<dbReference type="Gene3D" id="3.40.367.20">
    <property type="match status" value="1"/>
</dbReference>
<dbReference type="AlphaFoldDB" id="A0A840UP57"/>
<accession>A0A840UP57</accession>
<keyword evidence="2 3" id="KW-0418">Kinase</keyword>
<evidence type="ECO:0000313" key="5">
    <source>
        <dbReference type="EMBL" id="MBB5322408.1"/>
    </source>
</evidence>
<gene>
    <name evidence="3" type="primary">glk</name>
    <name evidence="5" type="ORF">HNR38_002909</name>
</gene>
<dbReference type="Gene3D" id="3.30.420.40">
    <property type="match status" value="1"/>
</dbReference>
<dbReference type="GO" id="GO:0005829">
    <property type="term" value="C:cytosol"/>
    <property type="evidence" value="ECO:0007669"/>
    <property type="project" value="TreeGrafter"/>
</dbReference>
<dbReference type="RefSeq" id="WP_183705581.1">
    <property type="nucleotide sequence ID" value="NZ_JACHFE010000008.1"/>
</dbReference>
<dbReference type="InterPro" id="IPR043129">
    <property type="entry name" value="ATPase_NBD"/>
</dbReference>
<evidence type="ECO:0000256" key="2">
    <source>
        <dbReference type="ARBA" id="ARBA00022777"/>
    </source>
</evidence>
<dbReference type="GO" id="GO:0006096">
    <property type="term" value="P:glycolytic process"/>
    <property type="evidence" value="ECO:0007669"/>
    <property type="project" value="UniProtKB-UniRule"/>
</dbReference>
<dbReference type="InterPro" id="IPR050201">
    <property type="entry name" value="Bacterial_glucokinase"/>
</dbReference>
<name>A0A840UP57_9GAMM</name>
<evidence type="ECO:0000256" key="3">
    <source>
        <dbReference type="HAMAP-Rule" id="MF_00524"/>
    </source>
</evidence>
<dbReference type="HAMAP" id="MF_00524">
    <property type="entry name" value="Glucokinase"/>
    <property type="match status" value="1"/>
</dbReference>
<keyword evidence="3" id="KW-0067">ATP-binding</keyword>
<keyword evidence="6" id="KW-1185">Reference proteome</keyword>
<dbReference type="Pfam" id="PF02685">
    <property type="entry name" value="Glucokinase"/>
    <property type="match status" value="1"/>
</dbReference>
<keyword evidence="3" id="KW-0547">Nucleotide-binding</keyword>
<keyword evidence="1 3" id="KW-0808">Transferase</keyword>
<comment type="catalytic activity">
    <reaction evidence="3">
        <text>D-glucose + ATP = D-glucose 6-phosphate + ADP + H(+)</text>
        <dbReference type="Rhea" id="RHEA:17825"/>
        <dbReference type="ChEBI" id="CHEBI:4167"/>
        <dbReference type="ChEBI" id="CHEBI:15378"/>
        <dbReference type="ChEBI" id="CHEBI:30616"/>
        <dbReference type="ChEBI" id="CHEBI:61548"/>
        <dbReference type="ChEBI" id="CHEBI:456216"/>
        <dbReference type="EC" id="2.7.1.2"/>
    </reaction>
</comment>
<dbReference type="NCBIfam" id="TIGR00749">
    <property type="entry name" value="glk"/>
    <property type="match status" value="1"/>
</dbReference>
<comment type="caution">
    <text evidence="5">The sequence shown here is derived from an EMBL/GenBank/DDBJ whole genome shotgun (WGS) entry which is preliminary data.</text>
</comment>
<dbReference type="SUPFAM" id="SSF53067">
    <property type="entry name" value="Actin-like ATPase domain"/>
    <property type="match status" value="1"/>
</dbReference>
<dbReference type="PANTHER" id="PTHR47690">
    <property type="entry name" value="GLUCOKINASE"/>
    <property type="match status" value="1"/>
</dbReference>
<keyword evidence="3" id="KW-0324">Glycolysis</keyword>
<proteinExistence type="inferred from homology"/>
<dbReference type="GO" id="GO:0005524">
    <property type="term" value="F:ATP binding"/>
    <property type="evidence" value="ECO:0007669"/>
    <property type="project" value="UniProtKB-UniRule"/>
</dbReference>
<dbReference type="Proteomes" id="UP000591735">
    <property type="component" value="Unassembled WGS sequence"/>
</dbReference>
<comment type="similarity">
    <text evidence="3 4">Belongs to the bacterial glucokinase family.</text>
</comment>